<sequence>MFRIYKENQMKKLILALLLSFSYVCETFVFADDSDDVKIVGNNSPENELEQSENPDQEIVYVDGHPYYRHKPRPYSG</sequence>
<evidence type="ECO:0000313" key="3">
    <source>
        <dbReference type="Proteomes" id="UP000258476"/>
    </source>
</evidence>
<protein>
    <recommendedName>
        <fullName evidence="4">Secreted protein</fullName>
    </recommendedName>
</protein>
<dbReference type="KEGG" id="chla:C834K_0150"/>
<evidence type="ECO:0000256" key="1">
    <source>
        <dbReference type="SAM" id="SignalP"/>
    </source>
</evidence>
<dbReference type="Proteomes" id="UP000258476">
    <property type="component" value="Chromosome"/>
</dbReference>
<name>A0A3B0QFG1_9CHLA</name>
<dbReference type="EMBL" id="LS992154">
    <property type="protein sequence ID" value="SYX08632.1"/>
    <property type="molecule type" value="Genomic_DNA"/>
</dbReference>
<organism evidence="2 3">
    <name type="scientific">Chlamydia poikilotherma</name>
    <dbReference type="NCBI Taxonomy" id="1967783"/>
    <lineage>
        <taxon>Bacteria</taxon>
        <taxon>Pseudomonadati</taxon>
        <taxon>Chlamydiota</taxon>
        <taxon>Chlamydiia</taxon>
        <taxon>Chlamydiales</taxon>
        <taxon>Chlamydiaceae</taxon>
        <taxon>Chlamydia/Chlamydophila group</taxon>
        <taxon>Chlamydia</taxon>
    </lineage>
</organism>
<gene>
    <name evidence="2" type="ORF">C834K_0150</name>
</gene>
<reference evidence="3" key="1">
    <citation type="submission" date="2017-11" db="EMBL/GenBank/DDBJ databases">
        <authorList>
            <person name="Seth-Smith MB H."/>
        </authorList>
    </citation>
    <scope>NUCLEOTIDE SEQUENCE [LARGE SCALE GENOMIC DNA]</scope>
</reference>
<feature type="signal peptide" evidence="1">
    <location>
        <begin position="1"/>
        <end position="31"/>
    </location>
</feature>
<keyword evidence="3" id="KW-1185">Reference proteome</keyword>
<accession>A0A3B0QFG1</accession>
<keyword evidence="1" id="KW-0732">Signal</keyword>
<proteinExistence type="predicted"/>
<evidence type="ECO:0008006" key="4">
    <source>
        <dbReference type="Google" id="ProtNLM"/>
    </source>
</evidence>
<feature type="chain" id="PRO_5017408624" description="Secreted protein" evidence="1">
    <location>
        <begin position="32"/>
        <end position="77"/>
    </location>
</feature>
<dbReference type="AlphaFoldDB" id="A0A3B0QFG1"/>
<evidence type="ECO:0000313" key="2">
    <source>
        <dbReference type="EMBL" id="SYX08632.1"/>
    </source>
</evidence>